<feature type="region of interest" description="Disordered" evidence="1">
    <location>
        <begin position="17"/>
        <end position="36"/>
    </location>
</feature>
<protein>
    <submittedName>
        <fullName evidence="2">Uncharacterized protein</fullName>
    </submittedName>
</protein>
<dbReference type="Proteomes" id="UP001066276">
    <property type="component" value="Chromosome 2_2"/>
</dbReference>
<accession>A0AAV7UTH0</accession>
<dbReference type="EMBL" id="JANPWB010000004">
    <property type="protein sequence ID" value="KAJ1191926.1"/>
    <property type="molecule type" value="Genomic_DNA"/>
</dbReference>
<evidence type="ECO:0000256" key="1">
    <source>
        <dbReference type="SAM" id="MobiDB-lite"/>
    </source>
</evidence>
<evidence type="ECO:0000313" key="2">
    <source>
        <dbReference type="EMBL" id="KAJ1191926.1"/>
    </source>
</evidence>
<dbReference type="AlphaFoldDB" id="A0AAV7UTH0"/>
<name>A0AAV7UTH0_PLEWA</name>
<sequence length="174" mass="18639">MSLPAPPPPYCNSVSVFSVGPTQSGPVPTGTPATQAQSFAALSLSPSSHSRGTVTAHQDSEHDSRLRSPVPATILGVSRPGSLPPHSRTRSRSMSSVRQEWYDKAPSPSSRNRGPKTAYPNLWHGPCRRLPTPATNLGVSRLSSLSPHSRPRSRSMSSVRREGNDKAPQARGCR</sequence>
<gene>
    <name evidence="2" type="ORF">NDU88_001239</name>
</gene>
<evidence type="ECO:0000313" key="3">
    <source>
        <dbReference type="Proteomes" id="UP001066276"/>
    </source>
</evidence>
<feature type="compositionally biased region" description="Low complexity" evidence="1">
    <location>
        <begin position="139"/>
        <end position="158"/>
    </location>
</feature>
<feature type="region of interest" description="Disordered" evidence="1">
    <location>
        <begin position="42"/>
        <end position="174"/>
    </location>
</feature>
<keyword evidence="3" id="KW-1185">Reference proteome</keyword>
<feature type="compositionally biased region" description="Polar residues" evidence="1">
    <location>
        <begin position="42"/>
        <end position="57"/>
    </location>
</feature>
<proteinExistence type="predicted"/>
<comment type="caution">
    <text evidence="2">The sequence shown here is derived from an EMBL/GenBank/DDBJ whole genome shotgun (WGS) entry which is preliminary data.</text>
</comment>
<organism evidence="2 3">
    <name type="scientific">Pleurodeles waltl</name>
    <name type="common">Iberian ribbed newt</name>
    <dbReference type="NCBI Taxonomy" id="8319"/>
    <lineage>
        <taxon>Eukaryota</taxon>
        <taxon>Metazoa</taxon>
        <taxon>Chordata</taxon>
        <taxon>Craniata</taxon>
        <taxon>Vertebrata</taxon>
        <taxon>Euteleostomi</taxon>
        <taxon>Amphibia</taxon>
        <taxon>Batrachia</taxon>
        <taxon>Caudata</taxon>
        <taxon>Salamandroidea</taxon>
        <taxon>Salamandridae</taxon>
        <taxon>Pleurodelinae</taxon>
        <taxon>Pleurodeles</taxon>
    </lineage>
</organism>
<reference evidence="2" key="1">
    <citation type="journal article" date="2022" name="bioRxiv">
        <title>Sequencing and chromosome-scale assembly of the giantPleurodeles waltlgenome.</title>
        <authorList>
            <person name="Brown T."/>
            <person name="Elewa A."/>
            <person name="Iarovenko S."/>
            <person name="Subramanian E."/>
            <person name="Araus A.J."/>
            <person name="Petzold A."/>
            <person name="Susuki M."/>
            <person name="Suzuki K.-i.T."/>
            <person name="Hayashi T."/>
            <person name="Toyoda A."/>
            <person name="Oliveira C."/>
            <person name="Osipova E."/>
            <person name="Leigh N.D."/>
            <person name="Simon A."/>
            <person name="Yun M.H."/>
        </authorList>
    </citation>
    <scope>NUCLEOTIDE SEQUENCE</scope>
    <source>
        <strain evidence="2">20211129_DDA</strain>
        <tissue evidence="2">Liver</tissue>
    </source>
</reference>